<dbReference type="SMART" id="SM00248">
    <property type="entry name" value="ANK"/>
    <property type="match status" value="2"/>
</dbReference>
<comment type="similarity">
    <text evidence="3">Belongs to the SOWAH family.</text>
</comment>
<feature type="region of interest" description="Disordered" evidence="5">
    <location>
        <begin position="400"/>
        <end position="436"/>
    </location>
</feature>
<feature type="compositionally biased region" description="Polar residues" evidence="5">
    <location>
        <begin position="245"/>
        <end position="256"/>
    </location>
</feature>
<reference evidence="8" key="1">
    <citation type="journal article" date="2016" name="Nature">
        <title>Genome evolution in the allotetraploid frog Xenopus laevis.</title>
        <authorList>
            <person name="Session A.M."/>
            <person name="Uno Y."/>
            <person name="Kwon T."/>
            <person name="Chapman J.A."/>
            <person name="Toyoda A."/>
            <person name="Takahashi S."/>
            <person name="Fukui A."/>
            <person name="Hikosaka A."/>
            <person name="Suzuki A."/>
            <person name="Kondo M."/>
            <person name="van Heeringen S.J."/>
            <person name="Quigley I."/>
            <person name="Heinz S."/>
            <person name="Ogino H."/>
            <person name="Ochi H."/>
            <person name="Hellsten U."/>
            <person name="Lyons J.B."/>
            <person name="Simakov O."/>
            <person name="Putnam N."/>
            <person name="Stites J."/>
            <person name="Kuroki Y."/>
            <person name="Tanaka T."/>
            <person name="Michiue T."/>
            <person name="Watanabe M."/>
            <person name="Bogdanovic O."/>
            <person name="Lister R."/>
            <person name="Georgiou G."/>
            <person name="Paranjpe S.S."/>
            <person name="van Kruijsbergen I."/>
            <person name="Shu S."/>
            <person name="Carlson J."/>
            <person name="Kinoshita T."/>
            <person name="Ohta Y."/>
            <person name="Mawaribuchi S."/>
            <person name="Jenkins J."/>
            <person name="Grimwood J."/>
            <person name="Schmutz J."/>
            <person name="Mitros T."/>
            <person name="Mozaffari S.V."/>
            <person name="Suzuki Y."/>
            <person name="Haramoto Y."/>
            <person name="Yamamoto T.S."/>
            <person name="Takagi C."/>
            <person name="Heald R."/>
            <person name="Miller K."/>
            <person name="Haudenschild C."/>
            <person name="Kitzman J."/>
            <person name="Nakayama T."/>
            <person name="Izutsu Y."/>
            <person name="Robert J."/>
            <person name="Fortriede J."/>
            <person name="Burns K."/>
            <person name="Lotay V."/>
            <person name="Karimi K."/>
            <person name="Yasuoka Y."/>
            <person name="Dichmann D.S."/>
            <person name="Flajnik M.F."/>
            <person name="Houston D.W."/>
            <person name="Shendure J."/>
            <person name="DuPasquier L."/>
            <person name="Vize P.D."/>
            <person name="Zorn A.M."/>
            <person name="Ito M."/>
            <person name="Marcotte E.M."/>
            <person name="Wallingford J.B."/>
            <person name="Ito Y."/>
            <person name="Asashima M."/>
            <person name="Ueno N."/>
            <person name="Matsuda Y."/>
            <person name="Veenstra G.J."/>
            <person name="Fujiyama A."/>
            <person name="Harland R.M."/>
            <person name="Taira M."/>
            <person name="Rokhsar D.S."/>
        </authorList>
    </citation>
    <scope>NUCLEOTIDE SEQUENCE [LARGE SCALE GENOMIC DNA]</scope>
    <source>
        <strain evidence="8">J</strain>
    </source>
</reference>
<evidence type="ECO:0000256" key="1">
    <source>
        <dbReference type="ARBA" id="ARBA00022737"/>
    </source>
</evidence>
<feature type="region of interest" description="Disordered" evidence="5">
    <location>
        <begin position="142"/>
        <end position="256"/>
    </location>
</feature>
<dbReference type="PANTHER" id="PTHR14491:SF3">
    <property type="entry name" value="ANKYRIN REPEAT DOMAIN-CONTAINING PROTEIN SOWAHB"/>
    <property type="match status" value="1"/>
</dbReference>
<dbReference type="Pfam" id="PF12796">
    <property type="entry name" value="Ank_2"/>
    <property type="match status" value="1"/>
</dbReference>
<dbReference type="AlphaFoldDB" id="A0A974DZ24"/>
<sequence>MAKELSQEEVLDFLCQSGGKVANASLLVHFKRFLRDPQAADAVLLKRRDKFKRYINSVAVVRQEGSVKYVVLRNRYQDLLGEDIEPAAAEDAGSEGERDQVVLPTEHGQDYLAHTFGQERLKQANGGDVICDCSEARAVVPSAAPHSHSQSWDVGESMSEKARVNPSHWDTKRYYPEDPPVPDSLPVSPPCTNTRQSSFTSTSRPHNHSLSSNNLSSSFSSPESPGLVAKPYNASPSPAGSSPNIREQTPKSQSLSKAANAAFVSVTCTDIKEQREGCTELLAPQPCQNWDYSQPEQLHSAQEHHSDLHREHMTNGFHSPDPLSSKYPHLTSPCTPLQLSPETDTTPDVPLAHNLAAVSYPSPPLPGNDMYGMWMCQIPVFKSIRCQLSLQDLDDFVDQETCGSEESDSGEGGDCDTEPRDNDDADDDTFSSDSHKEIPKLCVEQESEYLHKCHSNIDYSGKNDLYNSLLEEDRIGVKDTLVEHGDVASMRIDTSKSVYTAKSFLTDQAPILFELVRNAPPNKTSSCFQGALSSSDEELLDRDYRKRRRSSRYKKSANVSVPCVQPDTDRLLTAKCVSSSSFLINNNLQEQSTQAQFLPKYNSNFGLKKSASQKSSVVPLDPKEHDWIVKTAAGLWIQVYGMFSMDPHLALHKDFITGYTALHWFAKHGCIDLFNKVVIGAKKAGIELDMNVKSSNGYTPLHIAAIHGHHKVAIMLVEKLKVNVKVRDNSGKRAWQYLNSATSGDVWQLLGAPKGKTIFASCALHTAQNLNIRNKTSSQLARKSSLAAFRKTQHQRRKANNQSFLREREIYSD</sequence>
<feature type="compositionally biased region" description="Pro residues" evidence="5">
    <location>
        <begin position="177"/>
        <end position="189"/>
    </location>
</feature>
<dbReference type="InterPro" id="IPR036770">
    <property type="entry name" value="Ankyrin_rpt-contain_sf"/>
</dbReference>
<feature type="compositionally biased region" description="Basic and acidic residues" evidence="5">
    <location>
        <begin position="158"/>
        <end position="176"/>
    </location>
</feature>
<dbReference type="Pfam" id="PF25877">
    <property type="entry name" value="WHD_SOWAH"/>
    <property type="match status" value="1"/>
</dbReference>
<dbReference type="InterPro" id="IPR002110">
    <property type="entry name" value="Ankyrin_rpt"/>
</dbReference>
<dbReference type="Gene3D" id="1.25.40.20">
    <property type="entry name" value="Ankyrin repeat-containing domain"/>
    <property type="match status" value="1"/>
</dbReference>
<evidence type="ECO:0000256" key="5">
    <source>
        <dbReference type="SAM" id="MobiDB-lite"/>
    </source>
</evidence>
<dbReference type="PANTHER" id="PTHR14491">
    <property type="entry name" value="SOSONDOWAH, ISOFORM G"/>
    <property type="match status" value="1"/>
</dbReference>
<evidence type="ECO:0000313" key="8">
    <source>
        <dbReference type="Proteomes" id="UP000694892"/>
    </source>
</evidence>
<feature type="compositionally biased region" description="Acidic residues" evidence="5">
    <location>
        <begin position="400"/>
        <end position="416"/>
    </location>
</feature>
<protein>
    <recommendedName>
        <fullName evidence="6">SOWAHA-C winged helix-turn-helix domain-containing protein</fullName>
    </recommendedName>
</protein>
<name>A0A974DZ24_XENLA</name>
<evidence type="ECO:0000256" key="2">
    <source>
        <dbReference type="ARBA" id="ARBA00023043"/>
    </source>
</evidence>
<dbReference type="OMA" id="WECLQNG"/>
<keyword evidence="1" id="KW-0677">Repeat</keyword>
<feature type="compositionally biased region" description="Polar residues" evidence="5">
    <location>
        <begin position="191"/>
        <end position="202"/>
    </location>
</feature>
<dbReference type="PROSITE" id="PS50297">
    <property type="entry name" value="ANK_REP_REGION"/>
    <property type="match status" value="1"/>
</dbReference>
<dbReference type="Proteomes" id="UP000694892">
    <property type="component" value="Chromosome 1L"/>
</dbReference>
<gene>
    <name evidence="7" type="ORF">XELAEV_18005860mg</name>
</gene>
<evidence type="ECO:0000313" key="7">
    <source>
        <dbReference type="EMBL" id="OCU00076.1"/>
    </source>
</evidence>
<feature type="compositionally biased region" description="Low complexity" evidence="5">
    <location>
        <begin position="208"/>
        <end position="244"/>
    </location>
</feature>
<evidence type="ECO:0000256" key="4">
    <source>
        <dbReference type="PROSITE-ProRule" id="PRU00023"/>
    </source>
</evidence>
<feature type="repeat" description="ANK" evidence="4">
    <location>
        <begin position="696"/>
        <end position="729"/>
    </location>
</feature>
<evidence type="ECO:0000259" key="6">
    <source>
        <dbReference type="Pfam" id="PF25877"/>
    </source>
</evidence>
<dbReference type="PROSITE" id="PS50088">
    <property type="entry name" value="ANK_REPEAT"/>
    <property type="match status" value="1"/>
</dbReference>
<accession>A0A974DZ24</accession>
<feature type="domain" description="SOWAHA-C winged helix-turn-helix" evidence="6">
    <location>
        <begin position="4"/>
        <end position="89"/>
    </location>
</feature>
<proteinExistence type="inferred from homology"/>
<organism evidence="7 8">
    <name type="scientific">Xenopus laevis</name>
    <name type="common">African clawed frog</name>
    <dbReference type="NCBI Taxonomy" id="8355"/>
    <lineage>
        <taxon>Eukaryota</taxon>
        <taxon>Metazoa</taxon>
        <taxon>Chordata</taxon>
        <taxon>Craniata</taxon>
        <taxon>Vertebrata</taxon>
        <taxon>Euteleostomi</taxon>
        <taxon>Amphibia</taxon>
        <taxon>Batrachia</taxon>
        <taxon>Anura</taxon>
        <taxon>Pipoidea</taxon>
        <taxon>Pipidae</taxon>
        <taxon>Xenopodinae</taxon>
        <taxon>Xenopus</taxon>
        <taxon>Xenopus</taxon>
    </lineage>
</organism>
<dbReference type="InterPro" id="IPR058889">
    <property type="entry name" value="WHD_SOWAHA-C"/>
</dbReference>
<dbReference type="EMBL" id="CM004466">
    <property type="protein sequence ID" value="OCU00076.1"/>
    <property type="molecule type" value="Genomic_DNA"/>
</dbReference>
<evidence type="ECO:0000256" key="3">
    <source>
        <dbReference type="ARBA" id="ARBA00038122"/>
    </source>
</evidence>
<keyword evidence="2 4" id="KW-0040">ANK repeat</keyword>
<dbReference type="SUPFAM" id="SSF48403">
    <property type="entry name" value="Ankyrin repeat"/>
    <property type="match status" value="1"/>
</dbReference>